<dbReference type="AlphaFoldDB" id="U5SCI9"/>
<organism evidence="1 2">
    <name type="scientific">Carnobacterium inhibens subsp. gilichinskyi</name>
    <dbReference type="NCBI Taxonomy" id="1266845"/>
    <lineage>
        <taxon>Bacteria</taxon>
        <taxon>Bacillati</taxon>
        <taxon>Bacillota</taxon>
        <taxon>Bacilli</taxon>
        <taxon>Lactobacillales</taxon>
        <taxon>Carnobacteriaceae</taxon>
        <taxon>Carnobacterium</taxon>
    </lineage>
</organism>
<gene>
    <name evidence="1" type="ORF">Q783_00035</name>
</gene>
<sequence length="66" mass="7421">MYKISYFAALLILTVTSLWTLALFTEQGEYSINVALDYSRPFSIAQPIAKINSVSLPDSKKLFLAF</sequence>
<dbReference type="KEGG" id="caw:Q783_00035"/>
<evidence type="ECO:0000313" key="1">
    <source>
        <dbReference type="EMBL" id="AGY82746.1"/>
    </source>
</evidence>
<proteinExistence type="predicted"/>
<reference evidence="1 2" key="1">
    <citation type="journal article" date="2013" name="Genome Announc.">
        <title>Complete Genome Sequence of Carnobacterium gilichinskyi Strain WN1359T (DSM 27470T).</title>
        <authorList>
            <person name="Leonard M.T."/>
            <person name="Panayotova N."/>
            <person name="Farmerie W.G."/>
            <person name="Triplett E.W."/>
            <person name="Nicholson W.L."/>
        </authorList>
    </citation>
    <scope>NUCLEOTIDE SEQUENCE [LARGE SCALE GENOMIC DNA]</scope>
    <source>
        <strain evidence="1 2">WN1359</strain>
    </source>
</reference>
<dbReference type="HOGENOM" id="CLU_2823174_0_0_9"/>
<dbReference type="EMBL" id="CP006812">
    <property type="protein sequence ID" value="AGY82746.1"/>
    <property type="molecule type" value="Genomic_DNA"/>
</dbReference>
<name>U5SCI9_9LACT</name>
<dbReference type="PATRIC" id="fig|1266845.5.peg.7"/>
<dbReference type="Proteomes" id="UP000017469">
    <property type="component" value="Chromosome"/>
</dbReference>
<protein>
    <submittedName>
        <fullName evidence="1">Uncharacterized protein</fullName>
    </submittedName>
</protein>
<dbReference type="STRING" id="1266845.Q783_00035"/>
<accession>U5SCI9</accession>
<evidence type="ECO:0000313" key="2">
    <source>
        <dbReference type="Proteomes" id="UP000017469"/>
    </source>
</evidence>